<feature type="region of interest" description="Disordered" evidence="6">
    <location>
        <begin position="167"/>
        <end position="195"/>
    </location>
</feature>
<reference evidence="9 10" key="1">
    <citation type="submission" date="2023-02" db="EMBL/GenBank/DDBJ databases">
        <authorList>
            <person name="Maleckis M."/>
        </authorList>
    </citation>
    <scope>NUCLEOTIDE SEQUENCE [LARGE SCALE GENOMIC DNA]</scope>
    <source>
        <strain evidence="9 10">P8-A2</strain>
    </source>
</reference>
<evidence type="ECO:0000256" key="1">
    <source>
        <dbReference type="ARBA" id="ARBA00004651"/>
    </source>
</evidence>
<feature type="transmembrane region" description="Helical" evidence="7">
    <location>
        <begin position="550"/>
        <end position="573"/>
    </location>
</feature>
<keyword evidence="2" id="KW-1003">Cell membrane</keyword>
<evidence type="ECO:0000259" key="8">
    <source>
        <dbReference type="Pfam" id="PF02687"/>
    </source>
</evidence>
<feature type="transmembrane region" description="Helical" evidence="7">
    <location>
        <begin position="366"/>
        <end position="399"/>
    </location>
</feature>
<dbReference type="EMBL" id="JARAKF010000001">
    <property type="protein sequence ID" value="MDU8995571.1"/>
    <property type="molecule type" value="Genomic_DNA"/>
</dbReference>
<evidence type="ECO:0000256" key="2">
    <source>
        <dbReference type="ARBA" id="ARBA00022475"/>
    </source>
</evidence>
<dbReference type="Pfam" id="PF02687">
    <property type="entry name" value="FtsX"/>
    <property type="match status" value="1"/>
</dbReference>
<evidence type="ECO:0000256" key="6">
    <source>
        <dbReference type="SAM" id="MobiDB-lite"/>
    </source>
</evidence>
<protein>
    <submittedName>
        <fullName evidence="9">ABC transporter permease</fullName>
    </submittedName>
</protein>
<dbReference type="RefSeq" id="WP_316733375.1">
    <property type="nucleotide sequence ID" value="NZ_JARAKF010000001.1"/>
</dbReference>
<feature type="transmembrane region" description="Helical" evidence="7">
    <location>
        <begin position="344"/>
        <end position="360"/>
    </location>
</feature>
<evidence type="ECO:0000256" key="7">
    <source>
        <dbReference type="SAM" id="Phobius"/>
    </source>
</evidence>
<feature type="domain" description="ABC3 transporter permease C-terminal" evidence="8">
    <location>
        <begin position="213"/>
        <end position="324"/>
    </location>
</feature>
<keyword evidence="3 7" id="KW-0812">Transmembrane</keyword>
<keyword evidence="10" id="KW-1185">Reference proteome</keyword>
<proteinExistence type="predicted"/>
<feature type="transmembrane region" description="Helical" evidence="7">
    <location>
        <begin position="211"/>
        <end position="232"/>
    </location>
</feature>
<evidence type="ECO:0000256" key="5">
    <source>
        <dbReference type="ARBA" id="ARBA00023136"/>
    </source>
</evidence>
<evidence type="ECO:0000313" key="10">
    <source>
        <dbReference type="Proteomes" id="UP001257627"/>
    </source>
</evidence>
<evidence type="ECO:0000313" key="9">
    <source>
        <dbReference type="EMBL" id="MDU8995571.1"/>
    </source>
</evidence>
<keyword evidence="5 7" id="KW-0472">Membrane</keyword>
<evidence type="ECO:0000256" key="4">
    <source>
        <dbReference type="ARBA" id="ARBA00022989"/>
    </source>
</evidence>
<dbReference type="Proteomes" id="UP001257627">
    <property type="component" value="Unassembled WGS sequence"/>
</dbReference>
<dbReference type="InterPro" id="IPR003838">
    <property type="entry name" value="ABC3_permease_C"/>
</dbReference>
<evidence type="ECO:0000256" key="3">
    <source>
        <dbReference type="ARBA" id="ARBA00022692"/>
    </source>
</evidence>
<feature type="transmembrane region" description="Helical" evidence="7">
    <location>
        <begin position="636"/>
        <end position="656"/>
    </location>
</feature>
<comment type="caution">
    <text evidence="9">The sequence shown here is derived from an EMBL/GenBank/DDBJ whole genome shotgun (WGS) entry which is preliminary data.</text>
</comment>
<feature type="transmembrane region" description="Helical" evidence="7">
    <location>
        <begin position="600"/>
        <end position="624"/>
    </location>
</feature>
<sequence>MRATRTMRATRILDRTTWTLTWRLLRGGGRHGNLGVGLSVAASALCTTLLFLCVGANLGFGERAAHTDWRTPAEAGLSQAMAVQAVSTAFIDGEPVTVIDVAALPGKQGRAPAPPGMPRFPAPGEVWTSPALGKLPGRAATTGTLGRAALARPGEKVAVVGHRADDPAMTTKRGTDPRRPGDIVTPTPVGDFTGTRTTDGIASQYQDLTKLATLLVIVPLLVLGASSARLSVSRRDSRLAMLRLVGAAPGRIAGMAAAEAALTGAAGALAGALGYAALLPLAAKVPVAGGSWYTSDLWVGAPVLLAVLAGVVLMVTVSALAGLRQVVVGPLGVVRRSSAPRIKAVRALLFIAVLIGYWQISKDKGADINTVVYCCAAVFAALSVIGPWAVGVLGGLVTGLARRPTTLLAGRRLLDDPKSVWRAVSGLTLAGFVAGFFALFSIAGGSPWSSPDQLSLSVPKERVAAVRQQADARLKHAHIDATVGTNTAWVATGTGTGAERQVTATIADPARLDAARAALTGLVPGQYPITGTDVDWQSRQFDHDFHLSTLAVLGASFTIAIASTGITAASSVLDRRRAYGLLHLAGTPLRVLDAARRTESLLPGVVLAGGAVLTGLFCAAPLTFAGGTPHLDARGGTLLATCLALGFTGLAAASAASRPLLREVVRDAGPRPD</sequence>
<accession>A0ABU3UNU7</accession>
<feature type="transmembrane region" description="Helical" evidence="7">
    <location>
        <begin position="252"/>
        <end position="277"/>
    </location>
</feature>
<feature type="transmembrane region" description="Helical" evidence="7">
    <location>
        <begin position="420"/>
        <end position="443"/>
    </location>
</feature>
<comment type="subcellular location">
    <subcellularLocation>
        <location evidence="1">Cell membrane</location>
        <topology evidence="1">Multi-pass membrane protein</topology>
    </subcellularLocation>
</comment>
<organism evidence="9 10">
    <name type="scientific">Streptomyces mirabilis</name>
    <dbReference type="NCBI Taxonomy" id="68239"/>
    <lineage>
        <taxon>Bacteria</taxon>
        <taxon>Bacillati</taxon>
        <taxon>Actinomycetota</taxon>
        <taxon>Actinomycetes</taxon>
        <taxon>Kitasatosporales</taxon>
        <taxon>Streptomycetaceae</taxon>
        <taxon>Streptomyces</taxon>
    </lineage>
</organism>
<name>A0ABU3UNU7_9ACTN</name>
<gene>
    <name evidence="9" type="ORF">PU648_25070</name>
</gene>
<feature type="transmembrane region" description="Helical" evidence="7">
    <location>
        <begin position="34"/>
        <end position="60"/>
    </location>
</feature>
<feature type="transmembrane region" description="Helical" evidence="7">
    <location>
        <begin position="297"/>
        <end position="323"/>
    </location>
</feature>
<keyword evidence="4 7" id="KW-1133">Transmembrane helix</keyword>